<dbReference type="AlphaFoldDB" id="A0A410G6C1"/>
<name>A0A410G6C1_9FLAO</name>
<gene>
    <name evidence="1" type="ORF">EI546_14295</name>
</gene>
<proteinExistence type="predicted"/>
<evidence type="ECO:0000313" key="2">
    <source>
        <dbReference type="Proteomes" id="UP000285517"/>
    </source>
</evidence>
<dbReference type="KEGG" id="aev:EI546_14295"/>
<organism evidence="1 2">
    <name type="scientific">Aequorivita ciconiae</name>
    <dbReference type="NCBI Taxonomy" id="2494375"/>
    <lineage>
        <taxon>Bacteria</taxon>
        <taxon>Pseudomonadati</taxon>
        <taxon>Bacteroidota</taxon>
        <taxon>Flavobacteriia</taxon>
        <taxon>Flavobacteriales</taxon>
        <taxon>Flavobacteriaceae</taxon>
        <taxon>Aequorivita</taxon>
    </lineage>
</organism>
<dbReference type="OrthoDB" id="6225685at2"/>
<keyword evidence="2" id="KW-1185">Reference proteome</keyword>
<protein>
    <submittedName>
        <fullName evidence="1">Uncharacterized protein</fullName>
    </submittedName>
</protein>
<accession>A0A410G6C1</accession>
<evidence type="ECO:0000313" key="1">
    <source>
        <dbReference type="EMBL" id="QAA82813.1"/>
    </source>
</evidence>
<sequence length="74" mass="8471">MKVEIDNEIDEYTPTSILVLRFLGRNHRAGHDGRWSQDLFQNGIHNHLVGSPYLNSSLGTPGNAFFQFYRNPNP</sequence>
<dbReference type="Proteomes" id="UP000285517">
    <property type="component" value="Chromosome"/>
</dbReference>
<dbReference type="RefSeq" id="WP_128251177.1">
    <property type="nucleotide sequence ID" value="NZ_CP034951.1"/>
</dbReference>
<reference evidence="1 2" key="1">
    <citation type="submission" date="2019-01" db="EMBL/GenBank/DDBJ databases">
        <title>Complete genome sequencing of Aequorivita sp. H23M31.</title>
        <authorList>
            <person name="Bae J.-W."/>
        </authorList>
    </citation>
    <scope>NUCLEOTIDE SEQUENCE [LARGE SCALE GENOMIC DNA]</scope>
    <source>
        <strain evidence="1 2">H23M31</strain>
    </source>
</reference>
<dbReference type="EMBL" id="CP034951">
    <property type="protein sequence ID" value="QAA82813.1"/>
    <property type="molecule type" value="Genomic_DNA"/>
</dbReference>